<evidence type="ECO:0000313" key="3">
    <source>
        <dbReference type="Proteomes" id="UP001054945"/>
    </source>
</evidence>
<dbReference type="EMBL" id="BPLR01010254">
    <property type="protein sequence ID" value="GIY38096.1"/>
    <property type="molecule type" value="Genomic_DNA"/>
</dbReference>
<protein>
    <submittedName>
        <fullName evidence="2">Uncharacterized protein</fullName>
    </submittedName>
</protein>
<accession>A0AAV4SYP0</accession>
<organism evidence="2 3">
    <name type="scientific">Caerostris extrusa</name>
    <name type="common">Bark spider</name>
    <name type="synonym">Caerostris bankana</name>
    <dbReference type="NCBI Taxonomy" id="172846"/>
    <lineage>
        <taxon>Eukaryota</taxon>
        <taxon>Metazoa</taxon>
        <taxon>Ecdysozoa</taxon>
        <taxon>Arthropoda</taxon>
        <taxon>Chelicerata</taxon>
        <taxon>Arachnida</taxon>
        <taxon>Araneae</taxon>
        <taxon>Araneomorphae</taxon>
        <taxon>Entelegynae</taxon>
        <taxon>Araneoidea</taxon>
        <taxon>Araneidae</taxon>
        <taxon>Caerostris</taxon>
    </lineage>
</organism>
<dbReference type="AlphaFoldDB" id="A0AAV4SYP0"/>
<feature type="chain" id="PRO_5043820076" evidence="1">
    <location>
        <begin position="19"/>
        <end position="150"/>
    </location>
</feature>
<name>A0AAV4SYP0_CAEEX</name>
<gene>
    <name evidence="2" type="ORF">CEXT_762361</name>
</gene>
<sequence length="150" mass="16704">MFFVLVLFLCGLVDKALGTKCFWYRILACDNESKDSQHGMTRPFVELEDLVIESDRVLLVLDAESNCQEVPYDEKGFVESVIKQAAGMHHPGYSGSIERDWNVANLDSVRSCRQGCSVALDVLLQQQSGWGYLTPTEGCWKGLPTSGSIH</sequence>
<dbReference type="Proteomes" id="UP001054945">
    <property type="component" value="Unassembled WGS sequence"/>
</dbReference>
<reference evidence="2 3" key="1">
    <citation type="submission" date="2021-06" db="EMBL/GenBank/DDBJ databases">
        <title>Caerostris extrusa draft genome.</title>
        <authorList>
            <person name="Kono N."/>
            <person name="Arakawa K."/>
        </authorList>
    </citation>
    <scope>NUCLEOTIDE SEQUENCE [LARGE SCALE GENOMIC DNA]</scope>
</reference>
<comment type="caution">
    <text evidence="2">The sequence shown here is derived from an EMBL/GenBank/DDBJ whole genome shotgun (WGS) entry which is preliminary data.</text>
</comment>
<keyword evidence="3" id="KW-1185">Reference proteome</keyword>
<keyword evidence="1" id="KW-0732">Signal</keyword>
<feature type="signal peptide" evidence="1">
    <location>
        <begin position="1"/>
        <end position="18"/>
    </location>
</feature>
<evidence type="ECO:0000256" key="1">
    <source>
        <dbReference type="SAM" id="SignalP"/>
    </source>
</evidence>
<evidence type="ECO:0000313" key="2">
    <source>
        <dbReference type="EMBL" id="GIY38096.1"/>
    </source>
</evidence>
<proteinExistence type="predicted"/>